<feature type="domain" description="Cytochrome c" evidence="9">
    <location>
        <begin position="46"/>
        <end position="168"/>
    </location>
</feature>
<dbReference type="STRING" id="648757.Rvan_3470"/>
<dbReference type="Pfam" id="PF03150">
    <property type="entry name" value="CCP_MauG"/>
    <property type="match status" value="1"/>
</dbReference>
<keyword evidence="8" id="KW-1133">Transmembrane helix</keyword>
<dbReference type="PANTHER" id="PTHR30600">
    <property type="entry name" value="CYTOCHROME C PEROXIDASE-RELATED"/>
    <property type="match status" value="1"/>
</dbReference>
<dbReference type="GO" id="GO:0009055">
    <property type="term" value="F:electron transfer activity"/>
    <property type="evidence" value="ECO:0007669"/>
    <property type="project" value="InterPro"/>
</dbReference>
<dbReference type="eggNOG" id="COG1858">
    <property type="taxonomic scope" value="Bacteria"/>
</dbReference>
<protein>
    <submittedName>
        <fullName evidence="10">Di-heme cytochrome c peroxidase</fullName>
    </submittedName>
</protein>
<dbReference type="Proteomes" id="UP000001399">
    <property type="component" value="Chromosome"/>
</dbReference>
<feature type="transmembrane region" description="Helical" evidence="8">
    <location>
        <begin position="12"/>
        <end position="31"/>
    </location>
</feature>
<evidence type="ECO:0000313" key="10">
    <source>
        <dbReference type="EMBL" id="ADP72650.1"/>
    </source>
</evidence>
<evidence type="ECO:0000256" key="1">
    <source>
        <dbReference type="ARBA" id="ARBA00004196"/>
    </source>
</evidence>
<dbReference type="GO" id="GO:0004130">
    <property type="term" value="F:cytochrome-c peroxidase activity"/>
    <property type="evidence" value="ECO:0007669"/>
    <property type="project" value="TreeGrafter"/>
</dbReference>
<dbReference type="PANTHER" id="PTHR30600:SF10">
    <property type="entry name" value="BLL6722 PROTEIN"/>
    <property type="match status" value="1"/>
</dbReference>
<dbReference type="EMBL" id="CP002292">
    <property type="protein sequence ID" value="ADP72650.1"/>
    <property type="molecule type" value="Genomic_DNA"/>
</dbReference>
<dbReference type="OrthoDB" id="9805202at2"/>
<dbReference type="RefSeq" id="WP_013421008.1">
    <property type="nucleotide sequence ID" value="NC_014664.1"/>
</dbReference>
<evidence type="ECO:0000256" key="2">
    <source>
        <dbReference type="ARBA" id="ARBA00022617"/>
    </source>
</evidence>
<evidence type="ECO:0000256" key="5">
    <source>
        <dbReference type="ARBA" id="ARBA00023002"/>
    </source>
</evidence>
<dbReference type="InterPro" id="IPR009056">
    <property type="entry name" value="Cyt_c-like_dom"/>
</dbReference>
<dbReference type="GO" id="GO:0020037">
    <property type="term" value="F:heme binding"/>
    <property type="evidence" value="ECO:0007669"/>
    <property type="project" value="InterPro"/>
</dbReference>
<evidence type="ECO:0000256" key="6">
    <source>
        <dbReference type="ARBA" id="ARBA00023004"/>
    </source>
</evidence>
<keyword evidence="2 7" id="KW-0349">Heme</keyword>
<dbReference type="SUPFAM" id="SSF46626">
    <property type="entry name" value="Cytochrome c"/>
    <property type="match status" value="2"/>
</dbReference>
<evidence type="ECO:0000259" key="9">
    <source>
        <dbReference type="PROSITE" id="PS51007"/>
    </source>
</evidence>
<evidence type="ECO:0000256" key="8">
    <source>
        <dbReference type="SAM" id="Phobius"/>
    </source>
</evidence>
<dbReference type="Gene3D" id="1.10.760.10">
    <property type="entry name" value="Cytochrome c-like domain"/>
    <property type="match status" value="2"/>
</dbReference>
<dbReference type="PROSITE" id="PS51007">
    <property type="entry name" value="CYTC"/>
    <property type="match status" value="2"/>
</dbReference>
<dbReference type="InterPro" id="IPR051395">
    <property type="entry name" value="Cytochrome_c_Peroxidase/MauG"/>
</dbReference>
<keyword evidence="3 7" id="KW-0479">Metal-binding</keyword>
<dbReference type="KEGG" id="rva:Rvan_3470"/>
<evidence type="ECO:0000256" key="3">
    <source>
        <dbReference type="ARBA" id="ARBA00022723"/>
    </source>
</evidence>
<name>E3I401_RHOVT</name>
<accession>E3I401</accession>
<dbReference type="HOGENOM" id="CLU_034652_0_1_5"/>
<dbReference type="GO" id="GO:0030313">
    <property type="term" value="C:cell envelope"/>
    <property type="evidence" value="ECO:0007669"/>
    <property type="project" value="UniProtKB-SubCell"/>
</dbReference>
<evidence type="ECO:0000256" key="4">
    <source>
        <dbReference type="ARBA" id="ARBA00022729"/>
    </source>
</evidence>
<keyword evidence="8" id="KW-0812">Transmembrane</keyword>
<organism evidence="10 11">
    <name type="scientific">Rhodomicrobium vannielii (strain ATCC 17100 / DSM 162 / LMG 4299 / NCIMB 10020 / ATH 3.1.1)</name>
    <dbReference type="NCBI Taxonomy" id="648757"/>
    <lineage>
        <taxon>Bacteria</taxon>
        <taxon>Pseudomonadati</taxon>
        <taxon>Pseudomonadota</taxon>
        <taxon>Alphaproteobacteria</taxon>
        <taxon>Hyphomicrobiales</taxon>
        <taxon>Hyphomicrobiaceae</taxon>
        <taxon>Rhodomicrobium</taxon>
    </lineage>
</organism>
<sequence length="400" mass="42594">MSASGQGQVFRVGASALALFCAAVVFVGVVIHDRRTPDAASARSSRLEKLGGALFADRNLSFNRRQNCVSCHSPDLAFTDPRELGAVAGAVSRGADGRSLGDRNAPPVTYAAFAPAFHIDATGEPVGGLFWDGRAATLEDQAGGPPLNPVEMGMPDKASVVARLKENAAYVSAFRALFGEAVFDDDARAFAAMTAAIAAFERAPAMSPFDSKYDRVRRGEAALTEKETAGRDLFFSRERGNCAACHMSGEGAPAEREVFSNFRYYNLGVPVNRVVRALNGSAPRVIDGGLASGGAVPHEARFDGRFKVPGLRNVAITAPYGHNGAFRDLRTVLLSHQRGSDPRAGERAGMGSGGFGEPEVPATVSADLKAIVRLDDRDIDALIAFLKTLTDRRYERFLKN</sequence>
<proteinExistence type="predicted"/>
<comment type="subcellular location">
    <subcellularLocation>
        <location evidence="1">Cell envelope</location>
    </subcellularLocation>
</comment>
<evidence type="ECO:0000313" key="11">
    <source>
        <dbReference type="Proteomes" id="UP000001399"/>
    </source>
</evidence>
<keyword evidence="11" id="KW-1185">Reference proteome</keyword>
<feature type="domain" description="Cytochrome c" evidence="9">
    <location>
        <begin position="225"/>
        <end position="390"/>
    </location>
</feature>
<keyword evidence="5" id="KW-0560">Oxidoreductase</keyword>
<gene>
    <name evidence="10" type="ordered locus">Rvan_3470</name>
</gene>
<dbReference type="AlphaFoldDB" id="E3I401"/>
<keyword evidence="8" id="KW-0472">Membrane</keyword>
<evidence type="ECO:0000256" key="7">
    <source>
        <dbReference type="PROSITE-ProRule" id="PRU00433"/>
    </source>
</evidence>
<dbReference type="InterPro" id="IPR004852">
    <property type="entry name" value="Di-haem_cyt_c_peroxidsae"/>
</dbReference>
<keyword evidence="6 7" id="KW-0408">Iron</keyword>
<reference evidence="11" key="1">
    <citation type="journal article" date="2011" name="J. Bacteriol.">
        <title>Genome sequences of eight morphologically diverse alphaproteobacteria.</title>
        <authorList>
            <consortium name="US DOE Joint Genome Institute"/>
            <person name="Brown P.J."/>
            <person name="Kysela D.T."/>
            <person name="Buechlein A."/>
            <person name="Hemmerich C."/>
            <person name="Brun Y.V."/>
        </authorList>
    </citation>
    <scope>NUCLEOTIDE SEQUENCE [LARGE SCALE GENOMIC DNA]</scope>
    <source>
        <strain evidence="11">ATCC 17100 / ATH 3.1.1 / DSM 162 / LMG 4299</strain>
    </source>
</reference>
<keyword evidence="4" id="KW-0732">Signal</keyword>
<keyword evidence="10" id="KW-0575">Peroxidase</keyword>
<dbReference type="GO" id="GO:0046872">
    <property type="term" value="F:metal ion binding"/>
    <property type="evidence" value="ECO:0007669"/>
    <property type="project" value="UniProtKB-KW"/>
</dbReference>
<dbReference type="InterPro" id="IPR036909">
    <property type="entry name" value="Cyt_c-like_dom_sf"/>
</dbReference>